<comment type="caution">
    <text evidence="10">The sequence shown here is derived from an EMBL/GenBank/DDBJ whole genome shotgun (WGS) entry which is preliminary data.</text>
</comment>
<dbReference type="InterPro" id="IPR000679">
    <property type="entry name" value="Znf_GATA"/>
</dbReference>
<feature type="compositionally biased region" description="Pro residues" evidence="7">
    <location>
        <begin position="610"/>
        <end position="621"/>
    </location>
</feature>
<feature type="region of interest" description="Disordered" evidence="7">
    <location>
        <begin position="341"/>
        <end position="486"/>
    </location>
</feature>
<dbReference type="Gene3D" id="3.30.50.10">
    <property type="entry name" value="Erythroid Transcription Factor GATA-1, subunit A"/>
    <property type="match status" value="1"/>
</dbReference>
<dbReference type="PROSITE" id="PS50112">
    <property type="entry name" value="PAS"/>
    <property type="match status" value="1"/>
</dbReference>
<feature type="compositionally biased region" description="Low complexity" evidence="7">
    <location>
        <begin position="421"/>
        <end position="430"/>
    </location>
</feature>
<organism evidence="10 11">
    <name type="scientific">Favolaschia claudopus</name>
    <dbReference type="NCBI Taxonomy" id="2862362"/>
    <lineage>
        <taxon>Eukaryota</taxon>
        <taxon>Fungi</taxon>
        <taxon>Dikarya</taxon>
        <taxon>Basidiomycota</taxon>
        <taxon>Agaricomycotina</taxon>
        <taxon>Agaricomycetes</taxon>
        <taxon>Agaricomycetidae</taxon>
        <taxon>Agaricales</taxon>
        <taxon>Marasmiineae</taxon>
        <taxon>Mycenaceae</taxon>
        <taxon>Favolaschia</taxon>
    </lineage>
</organism>
<dbReference type="SMART" id="SM00401">
    <property type="entry name" value="ZnF_GATA"/>
    <property type="match status" value="1"/>
</dbReference>
<feature type="compositionally biased region" description="Polar residues" evidence="7">
    <location>
        <begin position="661"/>
        <end position="673"/>
    </location>
</feature>
<feature type="compositionally biased region" description="Low complexity" evidence="7">
    <location>
        <begin position="523"/>
        <end position="537"/>
    </location>
</feature>
<sequence>MAQSTSYHASSPKFPPPSETRCYWALLSAKLEFVYLDPVFANHLGPQADELVGKALISFVHSEEQSAAELDLEDVLKRRTLHGIVSRARFSRISRMRRELGYQGSLPPSNDSDQRDADPNYVWVDIVANWAAEGVVLCFMHAVVDLSPADNEEAQKNGWPNFCGTPRMDAEQVQLLYRRLLVCIPQHSDMDRVFQVLANEPESRRLMISWPSDQGQGLAARDFVKLVEDVQIGPAPSSGNEAKTSCTRRYKALQPMPAVAGEVESIFIPHGAVIFACHKVNSPSRGTATSPASNHMQQIAYSTPSYSGQTPYYDGPSYPLSAPTAPYNYLAHSAHSSPAVSAPYSSSRWAQPQGEQPAGSYAAHWTSSSQGHSTSNLRSASYPPPQGQQWPSQPPPYIDTAISSGPTYQRPLSPSYGYSVSPTTEESTSPATDIVPPPRRRISPTSREPGGGSGGRASSARPAGVLKCSSCKTTSSPEWRKGPSGKKELCNACGLRYARSRAKKEGTQAQRKRKEKGVTVKRGASATPPSATSSTGSYPAIRRKYEDSTSFSSAGSGSGSEPYHRLEEPTPSPSPPASSVNFVHYSPTDTHSHYQAATSGNTFYSVPSPLSNPPVHPPPAAHPYSERTSPMNSPAAHSALTSNASSFEREQKRELLPPTPLSTATRRSILTQQ</sequence>
<dbReference type="GO" id="GO:0006355">
    <property type="term" value="P:regulation of DNA-templated transcription"/>
    <property type="evidence" value="ECO:0007669"/>
    <property type="project" value="InterPro"/>
</dbReference>
<keyword evidence="3" id="KW-0862">Zinc</keyword>
<evidence type="ECO:0008006" key="12">
    <source>
        <dbReference type="Google" id="ProtNLM"/>
    </source>
</evidence>
<accession>A0AAW0C247</accession>
<dbReference type="GO" id="GO:0008270">
    <property type="term" value="F:zinc ion binding"/>
    <property type="evidence" value="ECO:0007669"/>
    <property type="project" value="UniProtKB-KW"/>
</dbReference>
<dbReference type="Pfam" id="PF00320">
    <property type="entry name" value="GATA"/>
    <property type="match status" value="1"/>
</dbReference>
<dbReference type="PROSITE" id="PS00344">
    <property type="entry name" value="GATA_ZN_FINGER_1"/>
    <property type="match status" value="1"/>
</dbReference>
<dbReference type="PANTHER" id="PTHR47172">
    <property type="entry name" value="OS01G0976800 PROTEIN"/>
    <property type="match status" value="1"/>
</dbReference>
<dbReference type="InterPro" id="IPR035965">
    <property type="entry name" value="PAS-like_dom_sf"/>
</dbReference>
<feature type="compositionally biased region" description="Polar residues" evidence="7">
    <location>
        <begin position="365"/>
        <end position="379"/>
    </location>
</feature>
<keyword evidence="5" id="KW-0804">Transcription</keyword>
<evidence type="ECO:0000259" key="9">
    <source>
        <dbReference type="PROSITE" id="PS50114"/>
    </source>
</evidence>
<dbReference type="AlphaFoldDB" id="A0AAW0C247"/>
<keyword evidence="11" id="KW-1185">Reference proteome</keyword>
<reference evidence="10 11" key="1">
    <citation type="journal article" date="2024" name="J Genomics">
        <title>Draft genome sequencing and assembly of Favolaschia claudopus CIRM-BRFM 2984 isolated from oak limbs.</title>
        <authorList>
            <person name="Navarro D."/>
            <person name="Drula E."/>
            <person name="Chaduli D."/>
            <person name="Cazenave R."/>
            <person name="Ahrendt S."/>
            <person name="Wang J."/>
            <person name="Lipzen A."/>
            <person name="Daum C."/>
            <person name="Barry K."/>
            <person name="Grigoriev I.V."/>
            <person name="Favel A."/>
            <person name="Rosso M.N."/>
            <person name="Martin F."/>
        </authorList>
    </citation>
    <scope>NUCLEOTIDE SEQUENCE [LARGE SCALE GENOMIC DNA]</scope>
    <source>
        <strain evidence="10 11">CIRM-BRFM 2984</strain>
    </source>
</reference>
<evidence type="ECO:0000256" key="1">
    <source>
        <dbReference type="ARBA" id="ARBA00022723"/>
    </source>
</evidence>
<feature type="compositionally biased region" description="Polar residues" evidence="7">
    <location>
        <begin position="587"/>
        <end position="603"/>
    </location>
</feature>
<dbReference type="EMBL" id="JAWWNJ010000023">
    <property type="protein sequence ID" value="KAK7033063.1"/>
    <property type="molecule type" value="Genomic_DNA"/>
</dbReference>
<evidence type="ECO:0000256" key="6">
    <source>
        <dbReference type="PROSITE-ProRule" id="PRU00094"/>
    </source>
</evidence>
<dbReference type="Proteomes" id="UP001362999">
    <property type="component" value="Unassembled WGS sequence"/>
</dbReference>
<feature type="compositionally biased region" description="Polar residues" evidence="7">
    <location>
        <begin position="401"/>
        <end position="420"/>
    </location>
</feature>
<proteinExistence type="predicted"/>
<dbReference type="PANTHER" id="PTHR47172:SF24">
    <property type="entry name" value="GATA ZINC FINGER DOMAIN-CONTAINING PROTEIN 14-RELATED"/>
    <property type="match status" value="1"/>
</dbReference>
<keyword evidence="2 6" id="KW-0863">Zinc-finger</keyword>
<feature type="compositionally biased region" description="Pro residues" evidence="7">
    <location>
        <begin position="382"/>
        <end position="397"/>
    </location>
</feature>
<feature type="domain" description="PAS" evidence="8">
    <location>
        <begin position="33"/>
        <end position="79"/>
    </location>
</feature>
<dbReference type="SUPFAM" id="SSF55785">
    <property type="entry name" value="PYP-like sensor domain (PAS domain)"/>
    <property type="match status" value="1"/>
</dbReference>
<dbReference type="InterPro" id="IPR000014">
    <property type="entry name" value="PAS"/>
</dbReference>
<evidence type="ECO:0000256" key="5">
    <source>
        <dbReference type="ARBA" id="ARBA00023163"/>
    </source>
</evidence>
<name>A0AAW0C247_9AGAR</name>
<keyword evidence="4" id="KW-0805">Transcription regulation</keyword>
<evidence type="ECO:0000256" key="3">
    <source>
        <dbReference type="ARBA" id="ARBA00022833"/>
    </source>
</evidence>
<dbReference type="SUPFAM" id="SSF57716">
    <property type="entry name" value="Glucocorticoid receptor-like (DNA-binding domain)"/>
    <property type="match status" value="1"/>
</dbReference>
<evidence type="ECO:0000256" key="4">
    <source>
        <dbReference type="ARBA" id="ARBA00023015"/>
    </source>
</evidence>
<dbReference type="PROSITE" id="PS50114">
    <property type="entry name" value="GATA_ZN_FINGER_2"/>
    <property type="match status" value="1"/>
</dbReference>
<evidence type="ECO:0000256" key="7">
    <source>
        <dbReference type="SAM" id="MobiDB-lite"/>
    </source>
</evidence>
<dbReference type="CDD" id="cd00202">
    <property type="entry name" value="ZnF_GATA"/>
    <property type="match status" value="1"/>
</dbReference>
<feature type="region of interest" description="Disordered" evidence="7">
    <location>
        <begin position="501"/>
        <end position="673"/>
    </location>
</feature>
<evidence type="ECO:0000313" key="10">
    <source>
        <dbReference type="EMBL" id="KAK7033063.1"/>
    </source>
</evidence>
<keyword evidence="1" id="KW-0479">Metal-binding</keyword>
<protein>
    <recommendedName>
        <fullName evidence="12">GATA-type domain-containing protein</fullName>
    </recommendedName>
</protein>
<dbReference type="GO" id="GO:0043565">
    <property type="term" value="F:sequence-specific DNA binding"/>
    <property type="evidence" value="ECO:0007669"/>
    <property type="project" value="InterPro"/>
</dbReference>
<feature type="domain" description="GATA-type" evidence="9">
    <location>
        <begin position="466"/>
        <end position="522"/>
    </location>
</feature>
<dbReference type="InterPro" id="IPR013088">
    <property type="entry name" value="Znf_NHR/GATA"/>
</dbReference>
<evidence type="ECO:0000313" key="11">
    <source>
        <dbReference type="Proteomes" id="UP001362999"/>
    </source>
</evidence>
<gene>
    <name evidence="10" type="ORF">R3P38DRAFT_2920459</name>
</gene>
<evidence type="ECO:0000259" key="8">
    <source>
        <dbReference type="PROSITE" id="PS50112"/>
    </source>
</evidence>
<evidence type="ECO:0000256" key="2">
    <source>
        <dbReference type="ARBA" id="ARBA00022771"/>
    </source>
</evidence>
<dbReference type="Gene3D" id="3.30.450.20">
    <property type="entry name" value="PAS domain"/>
    <property type="match status" value="1"/>
</dbReference>